<keyword evidence="4" id="KW-1185">Reference proteome</keyword>
<dbReference type="InParanoid" id="T1FCZ1"/>
<evidence type="ECO:0008006" key="5">
    <source>
        <dbReference type="Google" id="ProtNLM"/>
    </source>
</evidence>
<dbReference type="SUPFAM" id="SSF52058">
    <property type="entry name" value="L domain-like"/>
    <property type="match status" value="1"/>
</dbReference>
<dbReference type="Gene3D" id="3.80.10.10">
    <property type="entry name" value="Ribonuclease Inhibitor"/>
    <property type="match status" value="1"/>
</dbReference>
<reference evidence="2 4" key="2">
    <citation type="journal article" date="2013" name="Nature">
        <title>Insights into bilaterian evolution from three spiralian genomes.</title>
        <authorList>
            <person name="Simakov O."/>
            <person name="Marletaz F."/>
            <person name="Cho S.J."/>
            <person name="Edsinger-Gonzales E."/>
            <person name="Havlak P."/>
            <person name="Hellsten U."/>
            <person name="Kuo D.H."/>
            <person name="Larsson T."/>
            <person name="Lv J."/>
            <person name="Arendt D."/>
            <person name="Savage R."/>
            <person name="Osoegawa K."/>
            <person name="de Jong P."/>
            <person name="Grimwood J."/>
            <person name="Chapman J.A."/>
            <person name="Shapiro H."/>
            <person name="Aerts A."/>
            <person name="Otillar R.P."/>
            <person name="Terry A.Y."/>
            <person name="Boore J.L."/>
            <person name="Grigoriev I.V."/>
            <person name="Lindberg D.R."/>
            <person name="Seaver E.C."/>
            <person name="Weisblat D.A."/>
            <person name="Putnam N.H."/>
            <person name="Rokhsar D.S."/>
        </authorList>
    </citation>
    <scope>NUCLEOTIDE SEQUENCE</scope>
</reference>
<dbReference type="AlphaFoldDB" id="T1FCZ1"/>
<name>T1FCZ1_HELRO</name>
<evidence type="ECO:0000313" key="4">
    <source>
        <dbReference type="Proteomes" id="UP000015101"/>
    </source>
</evidence>
<gene>
    <name evidence="3" type="primary">20206690</name>
    <name evidence="2" type="ORF">HELRODRAFT_178233</name>
</gene>
<proteinExistence type="predicted"/>
<keyword evidence="1" id="KW-0472">Membrane</keyword>
<dbReference type="HOGENOM" id="CLU_604507_0_0_1"/>
<dbReference type="EMBL" id="KB097379">
    <property type="protein sequence ID" value="ESN97436.1"/>
    <property type="molecule type" value="Genomic_DNA"/>
</dbReference>
<keyword evidence="1" id="KW-1133">Transmembrane helix</keyword>
<reference evidence="4" key="1">
    <citation type="submission" date="2012-12" db="EMBL/GenBank/DDBJ databases">
        <authorList>
            <person name="Hellsten U."/>
            <person name="Grimwood J."/>
            <person name="Chapman J.A."/>
            <person name="Shapiro H."/>
            <person name="Aerts A."/>
            <person name="Otillar R.P."/>
            <person name="Terry A.Y."/>
            <person name="Boore J.L."/>
            <person name="Simakov O."/>
            <person name="Marletaz F."/>
            <person name="Cho S.-J."/>
            <person name="Edsinger-Gonzales E."/>
            <person name="Havlak P."/>
            <person name="Kuo D.-H."/>
            <person name="Larsson T."/>
            <person name="Lv J."/>
            <person name="Arendt D."/>
            <person name="Savage R."/>
            <person name="Osoegawa K."/>
            <person name="de Jong P."/>
            <person name="Lindberg D.R."/>
            <person name="Seaver E.C."/>
            <person name="Weisblat D.A."/>
            <person name="Putnam N.H."/>
            <person name="Grigoriev I.V."/>
            <person name="Rokhsar D.S."/>
        </authorList>
    </citation>
    <scope>NUCLEOTIDE SEQUENCE</scope>
</reference>
<keyword evidence="1" id="KW-0812">Transmembrane</keyword>
<evidence type="ECO:0000256" key="1">
    <source>
        <dbReference type="SAM" id="Phobius"/>
    </source>
</evidence>
<reference evidence="3" key="3">
    <citation type="submission" date="2015-06" db="UniProtKB">
        <authorList>
            <consortium name="EnsemblMetazoa"/>
        </authorList>
    </citation>
    <scope>IDENTIFICATION</scope>
</reference>
<dbReference type="EMBL" id="AMQM01006336">
    <property type="status" value="NOT_ANNOTATED_CDS"/>
    <property type="molecule type" value="Genomic_DNA"/>
</dbReference>
<dbReference type="CTD" id="20206690"/>
<dbReference type="RefSeq" id="XP_009024593.1">
    <property type="nucleotide sequence ID" value="XM_009026345.1"/>
</dbReference>
<evidence type="ECO:0000313" key="3">
    <source>
        <dbReference type="EnsemblMetazoa" id="HelroP178233"/>
    </source>
</evidence>
<organism evidence="3 4">
    <name type="scientific">Helobdella robusta</name>
    <name type="common">Californian leech</name>
    <dbReference type="NCBI Taxonomy" id="6412"/>
    <lineage>
        <taxon>Eukaryota</taxon>
        <taxon>Metazoa</taxon>
        <taxon>Spiralia</taxon>
        <taxon>Lophotrochozoa</taxon>
        <taxon>Annelida</taxon>
        <taxon>Clitellata</taxon>
        <taxon>Hirudinea</taxon>
        <taxon>Rhynchobdellida</taxon>
        <taxon>Glossiphoniidae</taxon>
        <taxon>Helobdella</taxon>
    </lineage>
</organism>
<protein>
    <recommendedName>
        <fullName evidence="5">Ig-like domain-containing protein</fullName>
    </recommendedName>
</protein>
<dbReference type="InterPro" id="IPR032675">
    <property type="entry name" value="LRR_dom_sf"/>
</dbReference>
<accession>T1FCZ1</accession>
<dbReference type="GeneID" id="20206690"/>
<evidence type="ECO:0000313" key="2">
    <source>
        <dbReference type="EMBL" id="ESN97436.1"/>
    </source>
</evidence>
<dbReference type="EnsemblMetazoa" id="HelroT178233">
    <property type="protein sequence ID" value="HelroP178233"/>
    <property type="gene ID" value="HelroG178233"/>
</dbReference>
<dbReference type="Proteomes" id="UP000015101">
    <property type="component" value="Unassembled WGS sequence"/>
</dbReference>
<sequence length="453" mass="51767">MANLQPRVKIVFDPEDQRPDFLKSSSAGTATTSEPCPAEVCSDQTECSIQRCTVDEVNATYPYHHSRENLVDTIEFINVVIGKISSTFFHNLKIGTLAFTEVRVKQPISAEVLENVNFLDNLYIQNSPTLESMVWDSTFVNRISDKLQSLHLSKDPPSGYNVKHFENFSRLQLVSLDEGVHRIDFLCHIKNLNTIDFVYGQTKSIDFETIACLRDRITKIGFYYNDLVSLNSDHLINFKSLEELEIYSPYKITIKKNIFDLLDRVKLITNDPRIQINLDKLKDMLSPFSKFDYFGEFDIDFDVDELPERDPKLNKNIISKHKRAKVVKMNVTTVENGVLVACRVTGYPVVTVKISFPNNSTKTIEPIKDLLHREVVFSYTSLNKNKLVGTYKCMASNNQSTSNEVTFQLAKYDTKKNDGGGMVAVAAHHLFGFSFGFIFVAYSSKFLNFLWTW</sequence>
<feature type="transmembrane region" description="Helical" evidence="1">
    <location>
        <begin position="421"/>
        <end position="443"/>
    </location>
</feature>
<dbReference type="KEGG" id="hro:HELRODRAFT_178233"/>